<feature type="domain" description="Transposase InsH N-terminal" evidence="1">
    <location>
        <begin position="17"/>
        <end position="112"/>
    </location>
</feature>
<sequence>MLNRDQKNNTKNLQVVDIDSLVPQNHLVRKVDKVMQFDFIYDIVEHLYSDDMGRPSIDPVVLFKIVFIQYLFNIRSMRRTIEEIEVNVAYRWFLGYDFSDDIPHFSTFGKNYVRRFKDTDIFEEIFNTILYQAMNLKLVKMDNIFVDSTHIKAYANKRRVNDILINDSTHKYVKQLHEEINELRLKEGKKIIDYDSPKKAIISLTDPDCGMFHKGEKERQLAYSNQVISDENGWVLSSEMFAGNLHDSITGLDTVVNYLDTHKEVKVAVMDSGYDNPILLNEIYKRKVLPVLPYKRPKGKDGSIGLNGERHLTKNRFDYIEMHDYYICPNEKILTYRGTNKLGYREYKTRVKDCIECPFKAQCTNQKTRSLTRHQLEYVNPLIKETRLSEIGRELYPKRKSSVERVFGISKMNHCLGVTYLRGRQKNEDRSFMIFSMYNLKKLAALMWT</sequence>
<reference evidence="5" key="1">
    <citation type="submission" date="2021-01" db="EMBL/GenBank/DDBJ databases">
        <title>Draft genome sequence of Acholeplasmataceae bacterium strain Mahy22.</title>
        <authorList>
            <person name="Watanabe M."/>
            <person name="Kojima H."/>
            <person name="Fukui M."/>
        </authorList>
    </citation>
    <scope>NUCLEOTIDE SEQUENCE</scope>
    <source>
        <strain evidence="5">Mahy22</strain>
    </source>
</reference>
<evidence type="ECO:0000313" key="6">
    <source>
        <dbReference type="Proteomes" id="UP000620133"/>
    </source>
</evidence>
<dbReference type="InterPro" id="IPR008490">
    <property type="entry name" value="Transposase_InsH_N"/>
</dbReference>
<dbReference type="PANTHER" id="PTHR33408:SF2">
    <property type="entry name" value="TRANSPOSASE DDE DOMAIN-CONTAINING PROTEIN"/>
    <property type="match status" value="1"/>
</dbReference>
<gene>
    <name evidence="3" type="ORF">MPAN_009180</name>
    <name evidence="4" type="ORF">MPAN_010660</name>
    <name evidence="5" type="ORF">MPAN_010970</name>
</gene>
<organism evidence="5 6">
    <name type="scientific">Mariniplasma anaerobium</name>
    <dbReference type="NCBI Taxonomy" id="2735436"/>
    <lineage>
        <taxon>Bacteria</taxon>
        <taxon>Bacillati</taxon>
        <taxon>Mycoplasmatota</taxon>
        <taxon>Mollicutes</taxon>
        <taxon>Acholeplasmatales</taxon>
        <taxon>Acholeplasmataceae</taxon>
        <taxon>Mariniplasma</taxon>
    </lineage>
</organism>
<evidence type="ECO:0000259" key="1">
    <source>
        <dbReference type="Pfam" id="PF05598"/>
    </source>
</evidence>
<protein>
    <submittedName>
        <fullName evidence="5">Transposase</fullName>
    </submittedName>
</protein>
<evidence type="ECO:0000313" key="3">
    <source>
        <dbReference type="EMBL" id="BCR36025.1"/>
    </source>
</evidence>
<dbReference type="Pfam" id="PF05598">
    <property type="entry name" value="DUF772"/>
    <property type="match status" value="1"/>
</dbReference>
<dbReference type="Proteomes" id="UP000620133">
    <property type="component" value="Chromosome"/>
</dbReference>
<dbReference type="EMBL" id="AP024412">
    <property type="protein sequence ID" value="BCR36173.1"/>
    <property type="molecule type" value="Genomic_DNA"/>
</dbReference>
<feature type="domain" description="Transposase DDE" evidence="2">
    <location>
        <begin position="327"/>
        <end position="444"/>
    </location>
</feature>
<name>A0A7R7ZGM6_9MOLU</name>
<dbReference type="KEGG" id="manr:MPAN_010660"/>
<keyword evidence="6" id="KW-1185">Reference proteome</keyword>
<dbReference type="KEGG" id="manr:MPAN_010970"/>
<proteinExistence type="predicted"/>
<dbReference type="InterPro" id="IPR025668">
    <property type="entry name" value="Tnp_DDE_dom"/>
</dbReference>
<evidence type="ECO:0000313" key="5">
    <source>
        <dbReference type="EMBL" id="BCR36204.1"/>
    </source>
</evidence>
<evidence type="ECO:0000259" key="2">
    <source>
        <dbReference type="Pfam" id="PF13751"/>
    </source>
</evidence>
<evidence type="ECO:0000313" key="4">
    <source>
        <dbReference type="EMBL" id="BCR36173.1"/>
    </source>
</evidence>
<dbReference type="KEGG" id="manr:MPAN_009180"/>
<dbReference type="AlphaFoldDB" id="A0A7R7ZGM6"/>
<dbReference type="EMBL" id="AP024412">
    <property type="protein sequence ID" value="BCR36025.1"/>
    <property type="molecule type" value="Genomic_DNA"/>
</dbReference>
<dbReference type="RefSeq" id="WP_231756733.1">
    <property type="nucleotide sequence ID" value="NZ_AP024412.1"/>
</dbReference>
<accession>A0A7R7ZGM6</accession>
<dbReference type="Pfam" id="PF13751">
    <property type="entry name" value="DDE_Tnp_1_6"/>
    <property type="match status" value="1"/>
</dbReference>
<dbReference type="PANTHER" id="PTHR33408">
    <property type="entry name" value="TRANSPOSASE"/>
    <property type="match status" value="1"/>
</dbReference>
<dbReference type="EMBL" id="AP024412">
    <property type="protein sequence ID" value="BCR36204.1"/>
    <property type="molecule type" value="Genomic_DNA"/>
</dbReference>